<accession>A0A0M4LGC6</accession>
<evidence type="ECO:0000256" key="3">
    <source>
        <dbReference type="ARBA" id="ARBA00012621"/>
    </source>
</evidence>
<dbReference type="RefSeq" id="WP_053944033.1">
    <property type="nucleotide sequence ID" value="NZ_CP010401.1"/>
</dbReference>
<dbReference type="EC" id="2.4.99.12" evidence="3 10"/>
<evidence type="ECO:0000256" key="8">
    <source>
        <dbReference type="PIRSR" id="PIRSR639901-1"/>
    </source>
</evidence>
<comment type="pathway">
    <text evidence="2 10">Bacterial outer membrane biogenesis; LPS core biosynthesis.</text>
</comment>
<evidence type="ECO:0000256" key="1">
    <source>
        <dbReference type="ARBA" id="ARBA00003394"/>
    </source>
</evidence>
<evidence type="ECO:0000256" key="5">
    <source>
        <dbReference type="ARBA" id="ARBA00022679"/>
    </source>
</evidence>
<dbReference type="GO" id="GO:0005886">
    <property type="term" value="C:plasma membrane"/>
    <property type="evidence" value="ECO:0007669"/>
    <property type="project" value="UniProtKB-SubCell"/>
</dbReference>
<keyword evidence="10" id="KW-0812">Transmembrane</keyword>
<keyword evidence="5 10" id="KW-0808">Transferase</keyword>
<proteinExistence type="inferred from homology"/>
<dbReference type="PANTHER" id="PTHR42755:SF1">
    <property type="entry name" value="3-DEOXY-D-MANNO-OCTULOSONIC ACID TRANSFERASE, MITOCHONDRIAL-RELATED"/>
    <property type="match status" value="1"/>
</dbReference>
<protein>
    <recommendedName>
        <fullName evidence="4 10">3-deoxy-D-manno-octulosonic acid transferase</fullName>
        <shortName evidence="10">Kdo transferase</shortName>
        <ecNumber evidence="3 10">2.4.99.12</ecNumber>
    </recommendedName>
    <alternativeName>
        <fullName evidence="6 10">Lipid IV(A) 3-deoxy-D-manno-octulosonic acid transferase</fullName>
    </alternativeName>
</protein>
<feature type="site" description="Transition state stabilizer" evidence="9">
    <location>
        <position position="136"/>
    </location>
</feature>
<dbReference type="Gene3D" id="3.40.50.2000">
    <property type="entry name" value="Glycogen Phosphorylase B"/>
    <property type="match status" value="1"/>
</dbReference>
<organism evidence="12 13">
    <name type="scientific">Bartonella ancashensis</name>
    <dbReference type="NCBI Taxonomy" id="1318743"/>
    <lineage>
        <taxon>Bacteria</taxon>
        <taxon>Pseudomonadati</taxon>
        <taxon>Pseudomonadota</taxon>
        <taxon>Alphaproteobacteria</taxon>
        <taxon>Hyphomicrobiales</taxon>
        <taxon>Bartonellaceae</taxon>
        <taxon>Bartonella</taxon>
    </lineage>
</organism>
<dbReference type="NCBIfam" id="NF004387">
    <property type="entry name" value="PRK05749.1-3"/>
    <property type="match status" value="1"/>
</dbReference>
<evidence type="ECO:0000313" key="12">
    <source>
        <dbReference type="EMBL" id="ALE03469.1"/>
    </source>
</evidence>
<comment type="function">
    <text evidence="1 10">Involved in lipopolysaccharide (LPS) biosynthesis. Catalyzes the transfer of 3-deoxy-D-manno-octulosonate (Kdo) residue(s) from CMP-Kdo to lipid IV(A), the tetraacyldisaccharide-1,4'-bisphosphate precursor of lipid A.</text>
</comment>
<keyword evidence="13" id="KW-1185">Reference proteome</keyword>
<sequence>MMKLKARAAISLYRAIGFCLYIFVSFYLFVRVLRGKEEVRRRKERFGKSQKLRPSGPLVWFHAASVGETQALLPLIEYILSLNINVLLTTCTVASSSFIKNRFGERLIHQYAPLDLELIIHRFINHWKPDLVLTCESEIWPLRIIALSEKRIPQIWVNAHMSERSFQVWQRMKAFSEYIFQHINMVVGQNERDVAYYQTLGAKSVVLSGNLKADVVPFEDQELLTRYHNFIRNRPIWAAVSTHEGEEEIALEVHKTLKNYWPDLLTIIVPRHIERTEAIMKVCDREGIQYVCRSSNIVPDSQTDVLLGDTVGEMGLFLRLSKVAFIGKSLCSSGGHNPLELAFLGAVIVTGPNFSNFQDIFEQFLSHDAACVVENKIQLALQINVLLGNEVLRQEMADKAYKVATGMAGAFECTRRVLYPFLQPLIIQKTLNRC</sequence>
<dbReference type="STRING" id="1318743.PU02_0655"/>
<name>A0A0M4LGC6_9HYPH</name>
<feature type="domain" description="3-deoxy-D-manno-octulosonic-acid transferase N-terminal" evidence="11">
    <location>
        <begin position="41"/>
        <end position="214"/>
    </location>
</feature>
<dbReference type="GO" id="GO:0043842">
    <property type="term" value="F:Kdo transferase activity"/>
    <property type="evidence" value="ECO:0007669"/>
    <property type="project" value="UniProtKB-EC"/>
</dbReference>
<dbReference type="SUPFAM" id="SSF53756">
    <property type="entry name" value="UDP-Glycosyltransferase/glycogen phosphorylase"/>
    <property type="match status" value="1"/>
</dbReference>
<dbReference type="PANTHER" id="PTHR42755">
    <property type="entry name" value="3-DEOXY-MANNO-OCTULOSONATE CYTIDYLYLTRANSFERASE"/>
    <property type="match status" value="1"/>
</dbReference>
<dbReference type="InterPro" id="IPR007507">
    <property type="entry name" value="Glycos_transf_N"/>
</dbReference>
<evidence type="ECO:0000256" key="4">
    <source>
        <dbReference type="ARBA" id="ARBA00019077"/>
    </source>
</evidence>
<keyword evidence="10" id="KW-0448">Lipopolysaccharide biosynthesis</keyword>
<evidence type="ECO:0000259" key="11">
    <source>
        <dbReference type="Pfam" id="PF04413"/>
    </source>
</evidence>
<dbReference type="EMBL" id="CP010401">
    <property type="protein sequence ID" value="ALE03469.1"/>
    <property type="molecule type" value="Genomic_DNA"/>
</dbReference>
<evidence type="ECO:0000256" key="9">
    <source>
        <dbReference type="PIRSR" id="PIRSR639901-2"/>
    </source>
</evidence>
<evidence type="ECO:0000256" key="10">
    <source>
        <dbReference type="RuleBase" id="RU365103"/>
    </source>
</evidence>
<dbReference type="PATRIC" id="fig|1318743.3.peg.668"/>
<dbReference type="Gene3D" id="3.40.50.11720">
    <property type="entry name" value="3-Deoxy-D-manno-octulosonic-acid transferase, N-terminal domain"/>
    <property type="match status" value="1"/>
</dbReference>
<dbReference type="Pfam" id="PF04413">
    <property type="entry name" value="Glycos_transf_N"/>
    <property type="match status" value="1"/>
</dbReference>
<feature type="site" description="Transition state stabilizer" evidence="9">
    <location>
        <position position="212"/>
    </location>
</feature>
<keyword evidence="10" id="KW-0472">Membrane</keyword>
<evidence type="ECO:0000313" key="13">
    <source>
        <dbReference type="Proteomes" id="UP000057213"/>
    </source>
</evidence>
<keyword evidence="10" id="KW-1133">Transmembrane helix</keyword>
<feature type="transmembrane region" description="Helical" evidence="10">
    <location>
        <begin position="12"/>
        <end position="33"/>
    </location>
</feature>
<dbReference type="UniPathway" id="UPA00958"/>
<evidence type="ECO:0000256" key="6">
    <source>
        <dbReference type="ARBA" id="ARBA00031445"/>
    </source>
</evidence>
<dbReference type="InterPro" id="IPR038107">
    <property type="entry name" value="Glycos_transf_N_sf"/>
</dbReference>
<dbReference type="GO" id="GO:0009244">
    <property type="term" value="P:lipopolysaccharide core region biosynthetic process"/>
    <property type="evidence" value="ECO:0007669"/>
    <property type="project" value="UniProtKB-UniRule"/>
</dbReference>
<evidence type="ECO:0000256" key="7">
    <source>
        <dbReference type="ARBA" id="ARBA00049183"/>
    </source>
</evidence>
<dbReference type="OrthoDB" id="9789797at2"/>
<dbReference type="AlphaFoldDB" id="A0A0M4LGC6"/>
<dbReference type="Proteomes" id="UP000057213">
    <property type="component" value="Chromosome"/>
</dbReference>
<evidence type="ECO:0000256" key="2">
    <source>
        <dbReference type="ARBA" id="ARBA00004713"/>
    </source>
</evidence>
<comment type="similarity">
    <text evidence="10">Belongs to the glycosyltransferase group 1 family.</text>
</comment>
<comment type="catalytic activity">
    <reaction evidence="7 10">
        <text>lipid IVA (E. coli) + CMP-3-deoxy-beta-D-manno-octulosonate = alpha-Kdo-(2-&gt;6)-lipid IVA (E. coli) + CMP + H(+)</text>
        <dbReference type="Rhea" id="RHEA:28066"/>
        <dbReference type="ChEBI" id="CHEBI:15378"/>
        <dbReference type="ChEBI" id="CHEBI:58603"/>
        <dbReference type="ChEBI" id="CHEBI:60364"/>
        <dbReference type="ChEBI" id="CHEBI:60377"/>
        <dbReference type="ChEBI" id="CHEBI:85987"/>
        <dbReference type="EC" id="2.4.99.12"/>
    </reaction>
</comment>
<feature type="active site" description="Proton acceptor" evidence="8">
    <location>
        <position position="68"/>
    </location>
</feature>
<comment type="subcellular location">
    <subcellularLocation>
        <location evidence="10">Cell membrane</location>
    </subcellularLocation>
</comment>
<dbReference type="KEGG" id="banc:PU02_0655"/>
<dbReference type="InterPro" id="IPR039901">
    <property type="entry name" value="Kdotransferase"/>
</dbReference>
<dbReference type="GO" id="GO:0009245">
    <property type="term" value="P:lipid A biosynthetic process"/>
    <property type="evidence" value="ECO:0007669"/>
    <property type="project" value="TreeGrafter"/>
</dbReference>
<gene>
    <name evidence="12" type="ORF">PU02_0655</name>
</gene>
<reference evidence="12 13" key="1">
    <citation type="journal article" date="2015" name="Genome Announc.">
        <title>Complete Genome Sequence of Bartonella ancashensis Strain 20.00, Isolated from the Blood of a Patient with Verruga Peruana.</title>
        <authorList>
            <person name="Hang J."/>
            <person name="Mullins K.E."/>
            <person name="Clifford R.J."/>
            <person name="Onmus-Leone F."/>
            <person name="Yang Y."/>
            <person name="Jiang J."/>
            <person name="Leguia M."/>
            <person name="Kasper M.R."/>
            <person name="Maguina C."/>
            <person name="Lesho E.P."/>
            <person name="Jarman R.G."/>
            <person name="Richards A.L."/>
            <person name="Blazes D."/>
        </authorList>
    </citation>
    <scope>NUCLEOTIDE SEQUENCE [LARGE SCALE GENOMIC DNA]</scope>
    <source>
        <strain evidence="12 13">20.00</strain>
    </source>
</reference>
<keyword evidence="10" id="KW-1003">Cell membrane</keyword>